<proteinExistence type="inferred from homology"/>
<dbReference type="GO" id="GO:0005886">
    <property type="term" value="C:plasma membrane"/>
    <property type="evidence" value="ECO:0007669"/>
    <property type="project" value="UniProtKB-SubCell"/>
</dbReference>
<dbReference type="GO" id="GO:0042597">
    <property type="term" value="C:periplasmic space"/>
    <property type="evidence" value="ECO:0007669"/>
    <property type="project" value="UniProtKB-SubCell"/>
</dbReference>
<dbReference type="PROSITE" id="PS51257">
    <property type="entry name" value="PROKAR_LIPOPROTEIN"/>
    <property type="match status" value="1"/>
</dbReference>
<evidence type="ECO:0000256" key="9">
    <source>
        <dbReference type="SAM" id="SignalP"/>
    </source>
</evidence>
<evidence type="ECO:0000256" key="8">
    <source>
        <dbReference type="ARBA" id="ARBA00023136"/>
    </source>
</evidence>
<dbReference type="Pfam" id="PF13379">
    <property type="entry name" value="NMT1_2"/>
    <property type="match status" value="1"/>
</dbReference>
<dbReference type="GO" id="GO:0042626">
    <property type="term" value="F:ATPase-coupled transmembrane transporter activity"/>
    <property type="evidence" value="ECO:0007669"/>
    <property type="project" value="InterPro"/>
</dbReference>
<keyword evidence="8" id="KW-0472">Membrane</keyword>
<dbReference type="CDD" id="cd13553">
    <property type="entry name" value="PBP2_NrtA_CpmA_like"/>
    <property type="match status" value="1"/>
</dbReference>
<dbReference type="AlphaFoldDB" id="A0A1I4H1N2"/>
<evidence type="ECO:0000313" key="10">
    <source>
        <dbReference type="EMBL" id="SFL36139.1"/>
    </source>
</evidence>
<comment type="similarity">
    <text evidence="3">Belongs to the bacterial solute-binding protein SsuA/TauA family.</text>
</comment>
<evidence type="ECO:0000256" key="4">
    <source>
        <dbReference type="ARBA" id="ARBA00022448"/>
    </source>
</evidence>
<dbReference type="OrthoDB" id="9814375at2"/>
<keyword evidence="4" id="KW-0813">Transport</keyword>
<protein>
    <submittedName>
        <fullName evidence="10">NitT/TauT family transport system substrate-binding protein</fullName>
    </submittedName>
</protein>
<evidence type="ECO:0000256" key="1">
    <source>
        <dbReference type="ARBA" id="ARBA00004418"/>
    </source>
</evidence>
<dbReference type="InterPro" id="IPR044527">
    <property type="entry name" value="NrtA/CpmA_ABC-bd_dom"/>
</dbReference>
<dbReference type="Proteomes" id="UP000199520">
    <property type="component" value="Unassembled WGS sequence"/>
</dbReference>
<dbReference type="PANTHER" id="PTHR30024:SF47">
    <property type="entry name" value="TAURINE-BINDING PERIPLASMIC PROTEIN"/>
    <property type="match status" value="1"/>
</dbReference>
<keyword evidence="5" id="KW-1003">Cell membrane</keyword>
<organism evidence="10 11">
    <name type="scientific">Pelosinus propionicus DSM 13327</name>
    <dbReference type="NCBI Taxonomy" id="1123291"/>
    <lineage>
        <taxon>Bacteria</taxon>
        <taxon>Bacillati</taxon>
        <taxon>Bacillota</taxon>
        <taxon>Negativicutes</taxon>
        <taxon>Selenomonadales</taxon>
        <taxon>Sporomusaceae</taxon>
        <taxon>Pelosinus</taxon>
    </lineage>
</organism>
<feature type="chain" id="PRO_5039727489" evidence="9">
    <location>
        <begin position="30"/>
        <end position="347"/>
    </location>
</feature>
<accession>A0A1I4H1N2</accession>
<evidence type="ECO:0000256" key="7">
    <source>
        <dbReference type="ARBA" id="ARBA00022729"/>
    </source>
</evidence>
<keyword evidence="6" id="KW-0997">Cell inner membrane</keyword>
<dbReference type="EMBL" id="FOTS01000002">
    <property type="protein sequence ID" value="SFL36139.1"/>
    <property type="molecule type" value="Genomic_DNA"/>
</dbReference>
<evidence type="ECO:0000256" key="3">
    <source>
        <dbReference type="ARBA" id="ARBA00010742"/>
    </source>
</evidence>
<evidence type="ECO:0000256" key="6">
    <source>
        <dbReference type="ARBA" id="ARBA00022519"/>
    </source>
</evidence>
<evidence type="ECO:0000256" key="5">
    <source>
        <dbReference type="ARBA" id="ARBA00022475"/>
    </source>
</evidence>
<reference evidence="11" key="1">
    <citation type="submission" date="2016-10" db="EMBL/GenBank/DDBJ databases">
        <authorList>
            <person name="Varghese N."/>
            <person name="Submissions S."/>
        </authorList>
    </citation>
    <scope>NUCLEOTIDE SEQUENCE [LARGE SCALE GENOMIC DNA]</scope>
    <source>
        <strain evidence="11">DSM 13327</strain>
    </source>
</reference>
<dbReference type="InterPro" id="IPR010067">
    <property type="entry name" value="ABC_SsuA_sub-bd"/>
</dbReference>
<dbReference type="Gene3D" id="3.40.190.10">
    <property type="entry name" value="Periplasmic binding protein-like II"/>
    <property type="match status" value="2"/>
</dbReference>
<feature type="signal peptide" evidence="9">
    <location>
        <begin position="1"/>
        <end position="29"/>
    </location>
</feature>
<evidence type="ECO:0000313" key="11">
    <source>
        <dbReference type="Proteomes" id="UP000199520"/>
    </source>
</evidence>
<evidence type="ECO:0000256" key="2">
    <source>
        <dbReference type="ARBA" id="ARBA00004533"/>
    </source>
</evidence>
<keyword evidence="11" id="KW-1185">Reference proteome</keyword>
<gene>
    <name evidence="10" type="ORF">SAMN04490355_1002114</name>
</gene>
<dbReference type="PANTHER" id="PTHR30024">
    <property type="entry name" value="ALIPHATIC SULFONATES-BINDING PROTEIN-RELATED"/>
    <property type="match status" value="1"/>
</dbReference>
<dbReference type="STRING" id="1123291.SAMN04490355_1002114"/>
<dbReference type="RefSeq" id="WP_090932275.1">
    <property type="nucleotide sequence ID" value="NZ_FOTS01000002.1"/>
</dbReference>
<sequence>MKLVKFGVVMALVLAVAGGLSGCSSTTNTAENKGTKVRIAHFPNITHSQALVGKADGQFQKALGDANPIEWKTFNAGPAEIEALFAGEVDIGYIGPGPAINGYTKSKGDLQIIAGATDAGAILVTRKDLVLKNVGELSGKRVAIPQFGNTQDLSLRHILQENGLKDTTKGGTVEVRQADNPDIKTLLDKGEIDAALVPEPWGARLVSEVKANILLDHKQVWRDGNYTTAVVVASSKFIKEHPDLVEKFLRTHVELTDYINKNPDKAKDTINNQIKELTGKPLAKEILDASFTRLTVTNDPEKESVIDFVKLSVDAGFIKTAPDLKDLFNLKLLNKVLKEKGLQEIGD</sequence>
<comment type="subcellular location">
    <subcellularLocation>
        <location evidence="2">Cell inner membrane</location>
    </subcellularLocation>
    <subcellularLocation>
        <location evidence="1">Periplasm</location>
    </subcellularLocation>
</comment>
<name>A0A1I4H1N2_9FIRM</name>
<dbReference type="NCBIfam" id="TIGR01728">
    <property type="entry name" value="SsuA_fam"/>
    <property type="match status" value="1"/>
</dbReference>
<dbReference type="SUPFAM" id="SSF53850">
    <property type="entry name" value="Periplasmic binding protein-like II"/>
    <property type="match status" value="1"/>
</dbReference>
<keyword evidence="7 9" id="KW-0732">Signal</keyword>